<dbReference type="RefSeq" id="WP_129576736.1">
    <property type="nucleotide sequence ID" value="NZ_CP012672.1"/>
</dbReference>
<evidence type="ECO:0000313" key="6">
    <source>
        <dbReference type="Proteomes" id="UP000295497"/>
    </source>
</evidence>
<dbReference type="Gene3D" id="3.30.70.890">
    <property type="entry name" value="GHMP kinase, C-terminal domain"/>
    <property type="match status" value="1"/>
</dbReference>
<reference evidence="5 6" key="1">
    <citation type="submission" date="2015-09" db="EMBL/GenBank/DDBJ databases">
        <title>Sorangium comparison.</title>
        <authorList>
            <person name="Zaburannyi N."/>
            <person name="Bunk B."/>
            <person name="Overmann J."/>
            <person name="Mueller R."/>
        </authorList>
    </citation>
    <scope>NUCLEOTIDE SEQUENCE [LARGE SCALE GENOMIC DNA]</scope>
    <source>
        <strain evidence="5 6">So ce836</strain>
    </source>
</reference>
<sequence length="339" mass="32890">MIVRAPGKLVLSGAYAVLEGAPALVAAVDRYVVADPARQADLVTEEVQAALDAGALDRAAWFDASDLRSAARDATAGSPAEAGAPPREASRKLGLGSSAAILVATLAARAAAAAPTMAAAAAAAASAGRPMPAWDARALFLAALAAHRRAQGGGSGVDVAASVYGGVLCCRLGPDGALAVTPHALPGGLAIEVYASDASARTSAMLERVRALAARDPGAHGALLGAAAEGARAAVTAADARAFVAALDRQVDALAELGDRAGAPIVTPALARLRPAAAAEGAALAPSGAGGGDVSLFVGGAPPSAAWRAAAAAAGLERVPMSLGAPGVHVLDAARPPHA</sequence>
<dbReference type="Gene3D" id="3.30.230.10">
    <property type="match status" value="1"/>
</dbReference>
<accession>A0A4P2QSM7</accession>
<dbReference type="InterPro" id="IPR014721">
    <property type="entry name" value="Ribsml_uS5_D2-typ_fold_subgr"/>
</dbReference>
<dbReference type="InterPro" id="IPR020568">
    <property type="entry name" value="Ribosomal_Su5_D2-typ_SF"/>
</dbReference>
<dbReference type="GO" id="GO:0004631">
    <property type="term" value="F:phosphomevalonate kinase activity"/>
    <property type="evidence" value="ECO:0007669"/>
    <property type="project" value="UniProtKB-EC"/>
</dbReference>
<dbReference type="Proteomes" id="UP000295497">
    <property type="component" value="Chromosome"/>
</dbReference>
<organism evidence="5 6">
    <name type="scientific">Sorangium cellulosum</name>
    <name type="common">Polyangium cellulosum</name>
    <dbReference type="NCBI Taxonomy" id="56"/>
    <lineage>
        <taxon>Bacteria</taxon>
        <taxon>Pseudomonadati</taxon>
        <taxon>Myxococcota</taxon>
        <taxon>Polyangia</taxon>
        <taxon>Polyangiales</taxon>
        <taxon>Polyangiaceae</taxon>
        <taxon>Sorangium</taxon>
    </lineage>
</organism>
<protein>
    <submittedName>
        <fullName evidence="5">Phosphomevalonate kinase</fullName>
        <ecNumber evidence="5">2.7.4.2</ecNumber>
    </submittedName>
</protein>
<proteinExistence type="predicted"/>
<dbReference type="PANTHER" id="PTHR43290:SF2">
    <property type="entry name" value="MEVALONATE KINASE"/>
    <property type="match status" value="1"/>
</dbReference>
<dbReference type="InterPro" id="IPR036554">
    <property type="entry name" value="GHMP_kinase_C_sf"/>
</dbReference>
<keyword evidence="3 5" id="KW-0418">Kinase</keyword>
<dbReference type="EC" id="2.7.4.2" evidence="5"/>
<dbReference type="GO" id="GO:0005524">
    <property type="term" value="F:ATP binding"/>
    <property type="evidence" value="ECO:0007669"/>
    <property type="project" value="InterPro"/>
</dbReference>
<dbReference type="PRINTS" id="PR00959">
    <property type="entry name" value="MEVGALKINASE"/>
</dbReference>
<keyword evidence="4" id="KW-0460">Magnesium</keyword>
<evidence type="ECO:0000256" key="2">
    <source>
        <dbReference type="ARBA" id="ARBA00022679"/>
    </source>
</evidence>
<dbReference type="EMBL" id="CP012672">
    <property type="protein sequence ID" value="AUX33347.1"/>
    <property type="molecule type" value="Genomic_DNA"/>
</dbReference>
<dbReference type="PANTHER" id="PTHR43290">
    <property type="entry name" value="MEVALONATE KINASE"/>
    <property type="match status" value="1"/>
</dbReference>
<dbReference type="SUPFAM" id="SSF55060">
    <property type="entry name" value="GHMP Kinase, C-terminal domain"/>
    <property type="match status" value="1"/>
</dbReference>
<dbReference type="GO" id="GO:0019287">
    <property type="term" value="P:isopentenyl diphosphate biosynthetic process, mevalonate pathway"/>
    <property type="evidence" value="ECO:0007669"/>
    <property type="project" value="UniProtKB-UniPathway"/>
</dbReference>
<dbReference type="InterPro" id="IPR006205">
    <property type="entry name" value="Mev_gal_kin"/>
</dbReference>
<dbReference type="UniPathway" id="UPA00057">
    <property type="reaction ID" value="UER00098"/>
</dbReference>
<evidence type="ECO:0000256" key="4">
    <source>
        <dbReference type="ARBA" id="ARBA00022842"/>
    </source>
</evidence>
<evidence type="ECO:0000313" key="5">
    <source>
        <dbReference type="EMBL" id="AUX33347.1"/>
    </source>
</evidence>
<evidence type="ECO:0000256" key="1">
    <source>
        <dbReference type="ARBA" id="ARBA00022490"/>
    </source>
</evidence>
<dbReference type="GO" id="GO:0005737">
    <property type="term" value="C:cytoplasm"/>
    <property type="evidence" value="ECO:0007669"/>
    <property type="project" value="InterPro"/>
</dbReference>
<dbReference type="SUPFAM" id="SSF54211">
    <property type="entry name" value="Ribosomal protein S5 domain 2-like"/>
    <property type="match status" value="1"/>
</dbReference>
<gene>
    <name evidence="5" type="primary">mvaK2</name>
    <name evidence="5" type="ORF">SOCE836_055040</name>
</gene>
<dbReference type="GO" id="GO:0004496">
    <property type="term" value="F:mevalonate kinase activity"/>
    <property type="evidence" value="ECO:0007669"/>
    <property type="project" value="InterPro"/>
</dbReference>
<dbReference type="AlphaFoldDB" id="A0A4P2QSM7"/>
<keyword evidence="2 5" id="KW-0808">Transferase</keyword>
<keyword evidence="1" id="KW-0963">Cytoplasm</keyword>
<evidence type="ECO:0000256" key="3">
    <source>
        <dbReference type="ARBA" id="ARBA00022777"/>
    </source>
</evidence>
<name>A0A4P2QSM7_SORCE</name>